<dbReference type="AlphaFoldDB" id="A0A1B6KYL9"/>
<evidence type="ECO:0008006" key="4">
    <source>
        <dbReference type="Google" id="ProtNLM"/>
    </source>
</evidence>
<evidence type="ECO:0000256" key="1">
    <source>
        <dbReference type="SAM" id="SignalP"/>
    </source>
</evidence>
<gene>
    <name evidence="2" type="ORF">g.11047</name>
    <name evidence="3" type="ORF">g.11049</name>
</gene>
<accession>A0A1B6KYL9</accession>
<keyword evidence="1" id="KW-0732">Signal</keyword>
<name>A0A1B6KYL9_9HEMI</name>
<proteinExistence type="predicted"/>
<feature type="chain" id="PRO_5008587000" description="MACPF domain-containing protein" evidence="1">
    <location>
        <begin position="17"/>
        <end position="331"/>
    </location>
</feature>
<protein>
    <recommendedName>
        <fullName evidence="4">MACPF domain-containing protein</fullName>
    </recommendedName>
</protein>
<dbReference type="EMBL" id="GEBQ01023633">
    <property type="protein sequence ID" value="JAT16344.1"/>
    <property type="molecule type" value="Transcribed_RNA"/>
</dbReference>
<organism evidence="2">
    <name type="scientific">Graphocephala atropunctata</name>
    <dbReference type="NCBI Taxonomy" id="36148"/>
    <lineage>
        <taxon>Eukaryota</taxon>
        <taxon>Metazoa</taxon>
        <taxon>Ecdysozoa</taxon>
        <taxon>Arthropoda</taxon>
        <taxon>Hexapoda</taxon>
        <taxon>Insecta</taxon>
        <taxon>Pterygota</taxon>
        <taxon>Neoptera</taxon>
        <taxon>Paraneoptera</taxon>
        <taxon>Hemiptera</taxon>
        <taxon>Auchenorrhyncha</taxon>
        <taxon>Membracoidea</taxon>
        <taxon>Cicadellidae</taxon>
        <taxon>Cicadellinae</taxon>
        <taxon>Cicadellini</taxon>
        <taxon>Graphocephala</taxon>
    </lineage>
</organism>
<evidence type="ECO:0000313" key="3">
    <source>
        <dbReference type="EMBL" id="JAT29890.1"/>
    </source>
</evidence>
<reference evidence="2" key="1">
    <citation type="submission" date="2015-11" db="EMBL/GenBank/DDBJ databases">
        <title>De novo transcriptome assembly of four potential Pierce s Disease insect vectors from Arizona vineyards.</title>
        <authorList>
            <person name="Tassone E.E."/>
        </authorList>
    </citation>
    <scope>NUCLEOTIDE SEQUENCE</scope>
</reference>
<sequence length="331" mass="38256">MLRWVLYSVLLVSVLADIHVGGALNIFSYFGNLGSVVKVNPHHGASWFYDHDTVDVFEEVLETRSSPQPLENPKFNGDFHVQLCDNMDQLQQAFFRLYHIEGVEKPWRAFTRGLTPTVLARRLGLNSTFVTGEHGYALVRLSRIHELVRLTPHTGLRLNNWTAERTRRLVAGQVESVLSFIRRSGSHYVSAYTTGDSLFQVYVFTPVMYQELKREMSEFEASKVRLDQVLRFFSPWHAEHLGSIKTSSGNNSLEQWASVHLRSQLYMFLYPNLLTLHNHPELLQELNYLLGNNALLSVNLRTLAHIIKDVGKRLWFQEVLDNHLRLWELNV</sequence>
<feature type="signal peptide" evidence="1">
    <location>
        <begin position="1"/>
        <end position="16"/>
    </location>
</feature>
<dbReference type="EMBL" id="GEBQ01010087">
    <property type="protein sequence ID" value="JAT29890.1"/>
    <property type="molecule type" value="Transcribed_RNA"/>
</dbReference>
<evidence type="ECO:0000313" key="2">
    <source>
        <dbReference type="EMBL" id="JAT16344.1"/>
    </source>
</evidence>